<dbReference type="AlphaFoldDB" id="A0A8J8M728"/>
<gene>
    <name evidence="1" type="ORF">HYG85_01105</name>
</gene>
<dbReference type="EMBL" id="CP058561">
    <property type="protein sequence ID" value="QUH27589.1"/>
    <property type="molecule type" value="Genomic_DNA"/>
</dbReference>
<dbReference type="KEGG" id="vgu:HYG85_01105"/>
<organism evidence="1 2">
    <name type="scientific">Vallitalea guaymasensis</name>
    <dbReference type="NCBI Taxonomy" id="1185412"/>
    <lineage>
        <taxon>Bacteria</taxon>
        <taxon>Bacillati</taxon>
        <taxon>Bacillota</taxon>
        <taxon>Clostridia</taxon>
        <taxon>Lachnospirales</taxon>
        <taxon>Vallitaleaceae</taxon>
        <taxon>Vallitalea</taxon>
    </lineage>
</organism>
<protein>
    <recommendedName>
        <fullName evidence="3">ABC transporter substrate-binding protein</fullName>
    </recommendedName>
</protein>
<dbReference type="Pfam" id="PF19538">
    <property type="entry name" value="DUF6062"/>
    <property type="match status" value="1"/>
</dbReference>
<dbReference type="Proteomes" id="UP000677305">
    <property type="component" value="Chromosome"/>
</dbReference>
<reference evidence="1 2" key="1">
    <citation type="submission" date="2020-07" db="EMBL/GenBank/DDBJ databases">
        <title>Vallitalea guaymasensis genome.</title>
        <authorList>
            <person name="Postec A."/>
        </authorList>
    </citation>
    <scope>NUCLEOTIDE SEQUENCE [LARGE SCALE GENOMIC DNA]</scope>
    <source>
        <strain evidence="1 2">Ra1766G1</strain>
    </source>
</reference>
<proteinExistence type="predicted"/>
<dbReference type="RefSeq" id="WP_113674598.1">
    <property type="nucleotide sequence ID" value="NZ_CP058561.1"/>
</dbReference>
<accession>A0A8J8M728</accession>
<name>A0A8J8M728_9FIRM</name>
<keyword evidence="2" id="KW-1185">Reference proteome</keyword>
<sequence>MKEKIYTIPVIDSFKEEGECPFCNMYKTLEENTIQFVLGPSYMETDVREKTNNLGFCKEHLTKMYTNKNRLGLALMLNSHLDNLQNEIENLISSGNPKSKKKLFSKNDKNDTKLFTYLKEKESSCYICDRIESTFQKYTDTFFYLLKKDKSFIDLVKSSKGFCLNHFALLYNEAPKYLNDSQLESFIDIIVSVEIDNLNRLKEDLDWFIQKNDYRFADEPWKNSKDALIRTILKINSLNVN</sequence>
<dbReference type="InterPro" id="IPR045706">
    <property type="entry name" value="DUF6062"/>
</dbReference>
<evidence type="ECO:0000313" key="1">
    <source>
        <dbReference type="EMBL" id="QUH27589.1"/>
    </source>
</evidence>
<evidence type="ECO:0008006" key="3">
    <source>
        <dbReference type="Google" id="ProtNLM"/>
    </source>
</evidence>
<evidence type="ECO:0000313" key="2">
    <source>
        <dbReference type="Proteomes" id="UP000677305"/>
    </source>
</evidence>
<dbReference type="OrthoDB" id="9810814at2"/>